<name>A0A1B4VGQ1_9GAMM</name>
<dbReference type="RefSeq" id="WP_096462368.1">
    <property type="nucleotide sequence ID" value="NZ_AP014936.1"/>
</dbReference>
<dbReference type="EMBL" id="AP014936">
    <property type="protein sequence ID" value="BAU50027.1"/>
    <property type="molecule type" value="Genomic_DNA"/>
</dbReference>
<organism evidence="1 2">
    <name type="scientific">Sulfurifustis variabilis</name>
    <dbReference type="NCBI Taxonomy" id="1675686"/>
    <lineage>
        <taxon>Bacteria</taxon>
        <taxon>Pseudomonadati</taxon>
        <taxon>Pseudomonadota</taxon>
        <taxon>Gammaproteobacteria</taxon>
        <taxon>Acidiferrobacterales</taxon>
        <taxon>Acidiferrobacteraceae</taxon>
        <taxon>Sulfurifustis</taxon>
    </lineage>
</organism>
<dbReference type="AlphaFoldDB" id="A0A1B4VGQ1"/>
<sequence length="141" mass="15318">MAELNQYLRITFNGTGALLPSGASAAIEQRDALTPNAGRGKVTAWRTHRGRRLPAYCLDQALQPVRRDDWVRAIFLDGVGLVVDEIQMLGRTEASVQPFTPLGPAPTPVGHLYNGAWVEGQRATLVLDPRALVAYLQGLGE</sequence>
<proteinExistence type="predicted"/>
<gene>
    <name evidence="1" type="ORF">SVA_3491</name>
</gene>
<protein>
    <recommendedName>
        <fullName evidence="3">Chemotaxis protein CheW</fullName>
    </recommendedName>
</protein>
<reference evidence="1 2" key="1">
    <citation type="submission" date="2015-08" db="EMBL/GenBank/DDBJ databases">
        <title>Complete genome sequence of Sulfurifustis variabilis.</title>
        <authorList>
            <person name="Miura A."/>
            <person name="Kojima H."/>
            <person name="Fukui M."/>
        </authorList>
    </citation>
    <scope>NUCLEOTIDE SEQUENCE [LARGE SCALE GENOMIC DNA]</scope>
    <source>
        <strain evidence="2">skN76</strain>
    </source>
</reference>
<accession>A0A1B4VGQ1</accession>
<evidence type="ECO:0000313" key="2">
    <source>
        <dbReference type="Proteomes" id="UP000218899"/>
    </source>
</evidence>
<evidence type="ECO:0000313" key="1">
    <source>
        <dbReference type="EMBL" id="BAU50027.1"/>
    </source>
</evidence>
<dbReference type="KEGG" id="sva:SVA_3491"/>
<dbReference type="OrthoDB" id="7065293at2"/>
<evidence type="ECO:0008006" key="3">
    <source>
        <dbReference type="Google" id="ProtNLM"/>
    </source>
</evidence>
<dbReference type="Proteomes" id="UP000218899">
    <property type="component" value="Chromosome"/>
</dbReference>
<keyword evidence="2" id="KW-1185">Reference proteome</keyword>